<name>A0ABV9Z8B6_9HYPH</name>
<dbReference type="CDD" id="cd00038">
    <property type="entry name" value="CAP_ED"/>
    <property type="match status" value="1"/>
</dbReference>
<dbReference type="Gene3D" id="2.60.120.10">
    <property type="entry name" value="Jelly Rolls"/>
    <property type="match status" value="1"/>
</dbReference>
<evidence type="ECO:0000259" key="2">
    <source>
        <dbReference type="PROSITE" id="PS50042"/>
    </source>
</evidence>
<organism evidence="3 4">
    <name type="scientific">Flaviflagellibacter deserti</name>
    <dbReference type="NCBI Taxonomy" id="2267266"/>
    <lineage>
        <taxon>Bacteria</taxon>
        <taxon>Pseudomonadati</taxon>
        <taxon>Pseudomonadota</taxon>
        <taxon>Alphaproteobacteria</taxon>
        <taxon>Hyphomicrobiales</taxon>
        <taxon>Flaviflagellibacter</taxon>
    </lineage>
</organism>
<dbReference type="SMART" id="SM00100">
    <property type="entry name" value="cNMP"/>
    <property type="match status" value="1"/>
</dbReference>
<keyword evidence="1" id="KW-0472">Membrane</keyword>
<feature type="domain" description="Cyclic nucleotide-binding" evidence="2">
    <location>
        <begin position="101"/>
        <end position="199"/>
    </location>
</feature>
<protein>
    <submittedName>
        <fullName evidence="3">Cyclic nucleotide-binding domain-containing protein</fullName>
    </submittedName>
</protein>
<dbReference type="InterPro" id="IPR014710">
    <property type="entry name" value="RmlC-like_jellyroll"/>
</dbReference>
<proteinExistence type="predicted"/>
<comment type="caution">
    <text evidence="3">The sequence shown here is derived from an EMBL/GenBank/DDBJ whole genome shotgun (WGS) entry which is preliminary data.</text>
</comment>
<dbReference type="InterPro" id="IPR018490">
    <property type="entry name" value="cNMP-bd_dom_sf"/>
</dbReference>
<dbReference type="PROSITE" id="PS50042">
    <property type="entry name" value="CNMP_BINDING_3"/>
    <property type="match status" value="1"/>
</dbReference>
<feature type="transmembrane region" description="Helical" evidence="1">
    <location>
        <begin position="39"/>
        <end position="57"/>
    </location>
</feature>
<keyword evidence="1" id="KW-0812">Transmembrane</keyword>
<dbReference type="RefSeq" id="WP_114957817.1">
    <property type="nucleotide sequence ID" value="NZ_JBHSJF010000008.1"/>
</dbReference>
<dbReference type="EMBL" id="JBHSJF010000008">
    <property type="protein sequence ID" value="MFC5069869.1"/>
    <property type="molecule type" value="Genomic_DNA"/>
</dbReference>
<reference evidence="4" key="1">
    <citation type="journal article" date="2019" name="Int. J. Syst. Evol. Microbiol.">
        <title>The Global Catalogue of Microorganisms (GCM) 10K type strain sequencing project: providing services to taxonomists for standard genome sequencing and annotation.</title>
        <authorList>
            <consortium name="The Broad Institute Genomics Platform"/>
            <consortium name="The Broad Institute Genome Sequencing Center for Infectious Disease"/>
            <person name="Wu L."/>
            <person name="Ma J."/>
        </authorList>
    </citation>
    <scope>NUCLEOTIDE SEQUENCE [LARGE SCALE GENOMIC DNA]</scope>
    <source>
        <strain evidence="4">CGMCC 1.16444</strain>
    </source>
</reference>
<feature type="transmembrane region" description="Helical" evidence="1">
    <location>
        <begin position="63"/>
        <end position="83"/>
    </location>
</feature>
<dbReference type="SUPFAM" id="SSF51206">
    <property type="entry name" value="cAMP-binding domain-like"/>
    <property type="match status" value="1"/>
</dbReference>
<dbReference type="Pfam" id="PF00027">
    <property type="entry name" value="cNMP_binding"/>
    <property type="match status" value="1"/>
</dbReference>
<feature type="transmembrane region" description="Helical" evidence="1">
    <location>
        <begin position="12"/>
        <end position="32"/>
    </location>
</feature>
<accession>A0ABV9Z8B6</accession>
<dbReference type="PANTHER" id="PTHR24567">
    <property type="entry name" value="CRP FAMILY TRANSCRIPTIONAL REGULATORY PROTEIN"/>
    <property type="match status" value="1"/>
</dbReference>
<evidence type="ECO:0000313" key="4">
    <source>
        <dbReference type="Proteomes" id="UP001595796"/>
    </source>
</evidence>
<evidence type="ECO:0000313" key="3">
    <source>
        <dbReference type="EMBL" id="MFC5069869.1"/>
    </source>
</evidence>
<sequence>MGSVRAMQEIALPAPMTMMEHAFYALLVMSMLSTRMVPLRLMVIAAAAIGIFGHLIGTGNQAAAAWLAALIAVNVGQMALAAYKTRSFHFSAEEQLFRDYVVPGLSPEQAHRLTRAGAWLDVPPEKVLVTQGDLVSHMFFVASGEVEITVDGVAVGFCDRGSLVGEISIMTETPATATATAKTSIRALAFEKSSLLQIMESDRDIEQALNRSVRWGLRQKLASANEALVAAENRS</sequence>
<dbReference type="PANTHER" id="PTHR24567:SF74">
    <property type="entry name" value="HTH-TYPE TRANSCRIPTIONAL REGULATOR ARCR"/>
    <property type="match status" value="1"/>
</dbReference>
<gene>
    <name evidence="3" type="ORF">ACFPFW_17780</name>
</gene>
<keyword evidence="1" id="KW-1133">Transmembrane helix</keyword>
<dbReference type="InterPro" id="IPR050397">
    <property type="entry name" value="Env_Response_Regulators"/>
</dbReference>
<dbReference type="Proteomes" id="UP001595796">
    <property type="component" value="Unassembled WGS sequence"/>
</dbReference>
<dbReference type="InterPro" id="IPR000595">
    <property type="entry name" value="cNMP-bd_dom"/>
</dbReference>
<evidence type="ECO:0000256" key="1">
    <source>
        <dbReference type="SAM" id="Phobius"/>
    </source>
</evidence>
<keyword evidence="4" id="KW-1185">Reference proteome</keyword>